<dbReference type="Proteomes" id="UP000237438">
    <property type="component" value="Unassembled WGS sequence"/>
</dbReference>
<protein>
    <submittedName>
        <fullName evidence="2">Uncharacterized protein</fullName>
    </submittedName>
</protein>
<keyword evidence="3" id="KW-1185">Reference proteome</keyword>
<comment type="caution">
    <text evidence="2">The sequence shown here is derived from an EMBL/GenBank/DDBJ whole genome shotgun (WGS) entry which is preliminary data.</text>
</comment>
<evidence type="ECO:0000313" key="2">
    <source>
        <dbReference type="EMBL" id="POS84447.1"/>
    </source>
</evidence>
<organism evidence="2 3">
    <name type="scientific">Erysiphe pulchra</name>
    <dbReference type="NCBI Taxonomy" id="225359"/>
    <lineage>
        <taxon>Eukaryota</taxon>
        <taxon>Fungi</taxon>
        <taxon>Dikarya</taxon>
        <taxon>Ascomycota</taxon>
        <taxon>Pezizomycotina</taxon>
        <taxon>Leotiomycetes</taxon>
        <taxon>Erysiphales</taxon>
        <taxon>Erysiphaceae</taxon>
        <taxon>Erysiphe</taxon>
    </lineage>
</organism>
<evidence type="ECO:0000313" key="3">
    <source>
        <dbReference type="Proteomes" id="UP000237438"/>
    </source>
</evidence>
<feature type="compositionally biased region" description="Low complexity" evidence="1">
    <location>
        <begin position="43"/>
        <end position="53"/>
    </location>
</feature>
<dbReference type="OrthoDB" id="10035396at2759"/>
<proteinExistence type="predicted"/>
<gene>
    <name evidence="2" type="ORF">EPUL_002935</name>
</gene>
<name>A0A2S4PQX8_9PEZI</name>
<feature type="region of interest" description="Disordered" evidence="1">
    <location>
        <begin position="29"/>
        <end position="65"/>
    </location>
</feature>
<dbReference type="EMBL" id="PEDP01001008">
    <property type="protein sequence ID" value="POS84447.1"/>
    <property type="molecule type" value="Genomic_DNA"/>
</dbReference>
<dbReference type="AlphaFoldDB" id="A0A2S4PQX8"/>
<sequence>MSQIQLEMSKGTDVSNNTQQNSWVVVSRNAHMKSRKTAPIRNSSKSSTLSTSLPARPPTRSRNNINVVKNNRNKTDNRLSINTLQGRVEITKSMLIDEIERVTSVRPEAVKFYGNQKPDAPHRTWLAFFTKAPSPRFRIFDESGISYVFKNQKSIECCKRCNGHHSSKFCSRAPSYGNSGSTMHTQDTCMDATRCRNCGGPHRSDSRKCLARPTRHGAPTKEKLKIYRQAGDRDFQASARVRAAEEKAFKIEAIKQNLRSMGDIEATSERGEAVVVTILESPEPDEVRVNTPENVQQESVLITADSTMDL</sequence>
<accession>A0A2S4PQX8</accession>
<reference evidence="2 3" key="1">
    <citation type="submission" date="2017-10" db="EMBL/GenBank/DDBJ databases">
        <title>Development of genomic resources for the powdery mildew, Erysiphe pulchra.</title>
        <authorList>
            <person name="Wadl P.A."/>
            <person name="Mack B.M."/>
            <person name="Moore G."/>
            <person name="Beltz S.B."/>
        </authorList>
    </citation>
    <scope>NUCLEOTIDE SEQUENCE [LARGE SCALE GENOMIC DNA]</scope>
    <source>
        <strain evidence="2">Cflorida</strain>
    </source>
</reference>
<feature type="region of interest" description="Disordered" evidence="1">
    <location>
        <begin position="1"/>
        <end position="20"/>
    </location>
</feature>
<evidence type="ECO:0000256" key="1">
    <source>
        <dbReference type="SAM" id="MobiDB-lite"/>
    </source>
</evidence>